<feature type="transmembrane region" description="Helical" evidence="8">
    <location>
        <begin position="703"/>
        <end position="727"/>
    </location>
</feature>
<dbReference type="PROSITE" id="PS50893">
    <property type="entry name" value="ABC_TRANSPORTER_2"/>
    <property type="match status" value="2"/>
</dbReference>
<dbReference type="OrthoDB" id="6500128at2759"/>
<dbReference type="PANTHER" id="PTHR24223">
    <property type="entry name" value="ATP-BINDING CASSETTE SUB-FAMILY C"/>
    <property type="match status" value="1"/>
</dbReference>
<dbReference type="InterPro" id="IPR017871">
    <property type="entry name" value="ABC_transporter-like_CS"/>
</dbReference>
<reference evidence="11 12" key="1">
    <citation type="submission" date="2015-02" db="EMBL/GenBank/DDBJ databases">
        <title>Draft genome sequence of Aspergillus parasiticus SU-1.</title>
        <authorList>
            <person name="Yu J."/>
            <person name="Fedorova N."/>
            <person name="Yin Y."/>
            <person name="Losada L."/>
            <person name="Zafar N."/>
            <person name="Taujale R."/>
            <person name="Ehrlich K.C."/>
            <person name="Bhatnagar D."/>
            <person name="Cleveland T.E."/>
            <person name="Bennett J.W."/>
            <person name="Nierman W.C."/>
        </authorList>
    </citation>
    <scope>NUCLEOTIDE SEQUENCE [LARGE SCALE GENOMIC DNA]</scope>
    <source>
        <strain evidence="12">ATCC 56775 / NRRL 5862 / SRRC 143 / SU-1</strain>
    </source>
</reference>
<dbReference type="CDD" id="cd18580">
    <property type="entry name" value="ABC_6TM_ABCC_D2"/>
    <property type="match status" value="1"/>
</dbReference>
<dbReference type="FunFam" id="1.20.1560.10:FF:000066">
    <property type="entry name" value="ABC multidrug transporter (Eurofung)"/>
    <property type="match status" value="1"/>
</dbReference>
<dbReference type="Pfam" id="PF00664">
    <property type="entry name" value="ABC_membrane"/>
    <property type="match status" value="1"/>
</dbReference>
<feature type="domain" description="ABC transmembrane type-1" evidence="10">
    <location>
        <begin position="704"/>
        <end position="982"/>
    </location>
</feature>
<evidence type="ECO:0000256" key="7">
    <source>
        <dbReference type="ARBA" id="ARBA00023136"/>
    </source>
</evidence>
<dbReference type="InterPro" id="IPR036640">
    <property type="entry name" value="ABC1_TM_sf"/>
</dbReference>
<evidence type="ECO:0000256" key="1">
    <source>
        <dbReference type="ARBA" id="ARBA00004141"/>
    </source>
</evidence>
<dbReference type="Gene3D" id="1.20.1560.10">
    <property type="entry name" value="ABC transporter type 1, transmembrane domain"/>
    <property type="match status" value="2"/>
</dbReference>
<dbReference type="InterPro" id="IPR050173">
    <property type="entry name" value="ABC_transporter_C-like"/>
</dbReference>
<keyword evidence="3 8" id="KW-0812">Transmembrane</keyword>
<dbReference type="STRING" id="1403190.A0A0F0IDT4"/>
<evidence type="ECO:0000256" key="3">
    <source>
        <dbReference type="ARBA" id="ARBA00022692"/>
    </source>
</evidence>
<evidence type="ECO:0000313" key="11">
    <source>
        <dbReference type="EMBL" id="KJK65939.1"/>
    </source>
</evidence>
<feature type="domain" description="ABC transporter" evidence="9">
    <location>
        <begin position="1015"/>
        <end position="1253"/>
    </location>
</feature>
<protein>
    <submittedName>
        <fullName evidence="11">Multi drug resistance-associated protein MRP</fullName>
    </submittedName>
</protein>
<dbReference type="Proteomes" id="UP000033540">
    <property type="component" value="Unassembled WGS sequence"/>
</dbReference>
<evidence type="ECO:0000256" key="5">
    <source>
        <dbReference type="ARBA" id="ARBA00022840"/>
    </source>
</evidence>
<feature type="transmembrane region" description="Helical" evidence="8">
    <location>
        <begin position="842"/>
        <end position="860"/>
    </location>
</feature>
<evidence type="ECO:0000259" key="10">
    <source>
        <dbReference type="PROSITE" id="PS50929"/>
    </source>
</evidence>
<evidence type="ECO:0000313" key="12">
    <source>
        <dbReference type="Proteomes" id="UP000033540"/>
    </source>
</evidence>
<feature type="transmembrane region" description="Helical" evidence="8">
    <location>
        <begin position="145"/>
        <end position="168"/>
    </location>
</feature>
<evidence type="ECO:0000256" key="4">
    <source>
        <dbReference type="ARBA" id="ARBA00022741"/>
    </source>
</evidence>
<feature type="transmembrane region" description="Helical" evidence="8">
    <location>
        <begin position="739"/>
        <end position="759"/>
    </location>
</feature>
<dbReference type="PANTHER" id="PTHR24223:SF399">
    <property type="entry name" value="ABC TRANSPORTER ATNG"/>
    <property type="match status" value="1"/>
</dbReference>
<feature type="transmembrane region" description="Helical" evidence="8">
    <location>
        <begin position="924"/>
        <end position="945"/>
    </location>
</feature>
<feature type="domain" description="ABC transmembrane type-1" evidence="10">
    <location>
        <begin position="112"/>
        <end position="369"/>
    </location>
</feature>
<dbReference type="PROSITE" id="PS50929">
    <property type="entry name" value="ABC_TM1F"/>
    <property type="match status" value="2"/>
</dbReference>
<evidence type="ECO:0000256" key="8">
    <source>
        <dbReference type="SAM" id="Phobius"/>
    </source>
</evidence>
<dbReference type="InterPro" id="IPR003439">
    <property type="entry name" value="ABC_transporter-like_ATP-bd"/>
</dbReference>
<evidence type="ECO:0000259" key="9">
    <source>
        <dbReference type="PROSITE" id="PS50893"/>
    </source>
</evidence>
<dbReference type="GO" id="GO:0016020">
    <property type="term" value="C:membrane"/>
    <property type="evidence" value="ECO:0007669"/>
    <property type="project" value="UniProtKB-SubCell"/>
</dbReference>
<feature type="domain" description="ABC transporter" evidence="9">
    <location>
        <begin position="430"/>
        <end position="642"/>
    </location>
</feature>
<dbReference type="GO" id="GO:0005524">
    <property type="term" value="F:ATP binding"/>
    <property type="evidence" value="ECO:0007669"/>
    <property type="project" value="UniProtKB-KW"/>
</dbReference>
<dbReference type="GO" id="GO:0016887">
    <property type="term" value="F:ATP hydrolysis activity"/>
    <property type="evidence" value="ECO:0007669"/>
    <property type="project" value="InterPro"/>
</dbReference>
<dbReference type="InterPro" id="IPR044726">
    <property type="entry name" value="ABCC_6TM_D2"/>
</dbReference>
<dbReference type="GO" id="GO:0140359">
    <property type="term" value="F:ABC-type transporter activity"/>
    <property type="evidence" value="ECO:0007669"/>
    <property type="project" value="InterPro"/>
</dbReference>
<dbReference type="AlphaFoldDB" id="A0A0F0IDT4"/>
<dbReference type="PROSITE" id="PS00211">
    <property type="entry name" value="ABC_TRANSPORTER_1"/>
    <property type="match status" value="2"/>
</dbReference>
<dbReference type="InterPro" id="IPR027417">
    <property type="entry name" value="P-loop_NTPase"/>
</dbReference>
<comment type="subcellular location">
    <subcellularLocation>
        <location evidence="1">Membrane</location>
        <topology evidence="1">Multi-pass membrane protein</topology>
    </subcellularLocation>
</comment>
<sequence length="1253" mass="139185">MIAIKSILLFLEAQGKDSLLLSDFKDLGPEATSGVFSKISFWWLNPLLARGFRFKMKLEDLFTMGPEFSGERLGSRMEQVWNQCRKKRRLALLCATCKFIRRPLITAIVPRLCLIGFKFAQPFLLNRAVSYVAEKQANPGSMHKAIGYGLIGSTALIYLGLAFCTGAYRHHTYRAITMVRGSMVVVIFRKTLGLDSSNSADNSASVTLMSTDIDGIASSFDAVHDIWACPIEIALGLWLLERHVGVAFCFLASLYLARFMGRGRREWNQAVQKRVTHTSAFLHLIKEQLRVTELDLSKRFRVMTAWSSFLSHATPVLSPILTFGLYAVVQGTGIGKGLDVGAAFSSLSLISLLTEPASNLFHAIPTFASGLGCFERIQEFLLTQGIDCTEPFILSPIEIAAVPDQTSDTSRVALSITGKDTEKDYHRILLDLQNASFGVKEDGKAIVSNINMQIQQSSLTVITGRVGQGSIRRDFQDVAYCDQSPWLRNITIRQNIIGDSNSSFNEQLYDSIIEACALKPDFSQFPEGDRTIIGSNGVTLSGGQKQRITLARALYNVKRLMILDNIFSGLDSTTADQIFDKVFSSGGLKDILDITAVIVSHNVRYMQAADNVMVIEDDGSMVHCDTFEQLQKDCNEYIAQLVDHGEQPCAAEPSPDLEPVSRPARPPMDHIVRRNKEVDATRQSGDIAVYVYYIQAIGWRDSMFLLILGAVSAFCDKFPTVWLEWWVQDSHTWSGNNGFYFGIYIMFGVSSLILVILTVRHMFVQIVPSSSQRLHKRLLDTVMNAPLPLALVTDIGVTLNRFSQDMTLVDMALPPATFLTVIGVLNCIGGAVMVIIGAKYLAIMVPLALIMLYCLQKFYLRTSRQLRFLDLEAKSPLYSHFLETLNGLTTIRAFGWVSTFKETNIALLAESQRPYYLLYCIQRWLNLVLDIFVGALAVLLLTFAVTLSDITSPGALGVAMINLLNFNQDLANLIDSWTRMETSLGAIARLRDLENDTPQPAYHSYSKQWSFRRAIEFRQVSASYGPEKPLVLANLSLRIEHGHLNHFLTSLSPYPTSGKSSLLLCLLGLLDLCSGSIYIDEVDISTISPDLIHDHVVVIPQNMPLLPGSVRFNLAPSGETQGVQCDDIMISALVAVGLWDHIQEKGGLDIDESDFTLSAGQQQLFSFARALVQKNLVETRYGANVHGGIVVLDEANSNVDMETSFRLQRLLKKEFASCGWTTLVVTHRHETMDFADEVIVLDAGRVVNSARLD</sequence>
<keyword evidence="2" id="KW-0813">Transport</keyword>
<dbReference type="SUPFAM" id="SSF90123">
    <property type="entry name" value="ABC transporter transmembrane region"/>
    <property type="match status" value="2"/>
</dbReference>
<organism evidence="11 12">
    <name type="scientific">Aspergillus parasiticus (strain ATCC 56775 / NRRL 5862 / SRRC 143 / SU-1)</name>
    <dbReference type="NCBI Taxonomy" id="1403190"/>
    <lineage>
        <taxon>Eukaryota</taxon>
        <taxon>Fungi</taxon>
        <taxon>Dikarya</taxon>
        <taxon>Ascomycota</taxon>
        <taxon>Pezizomycotina</taxon>
        <taxon>Eurotiomycetes</taxon>
        <taxon>Eurotiomycetidae</taxon>
        <taxon>Eurotiales</taxon>
        <taxon>Aspergillaceae</taxon>
        <taxon>Aspergillus</taxon>
        <taxon>Aspergillus subgen. Circumdati</taxon>
    </lineage>
</organism>
<proteinExistence type="predicted"/>
<keyword evidence="4" id="KW-0547">Nucleotide-binding</keyword>
<gene>
    <name evidence="11" type="ORF">P875_00021920</name>
</gene>
<dbReference type="EMBL" id="JZEE01000326">
    <property type="protein sequence ID" value="KJK65939.1"/>
    <property type="molecule type" value="Genomic_DNA"/>
</dbReference>
<keyword evidence="7 8" id="KW-0472">Membrane</keyword>
<keyword evidence="5" id="KW-0067">ATP-binding</keyword>
<dbReference type="InterPro" id="IPR011527">
    <property type="entry name" value="ABC1_TM_dom"/>
</dbReference>
<keyword evidence="6 8" id="KW-1133">Transmembrane helix</keyword>
<evidence type="ECO:0000256" key="6">
    <source>
        <dbReference type="ARBA" id="ARBA00022989"/>
    </source>
</evidence>
<dbReference type="SUPFAM" id="SSF52540">
    <property type="entry name" value="P-loop containing nucleoside triphosphate hydrolases"/>
    <property type="match status" value="2"/>
</dbReference>
<dbReference type="Gene3D" id="3.40.50.300">
    <property type="entry name" value="P-loop containing nucleotide triphosphate hydrolases"/>
    <property type="match status" value="2"/>
</dbReference>
<name>A0A0F0IDT4_ASPPU</name>
<dbReference type="Pfam" id="PF00005">
    <property type="entry name" value="ABC_tran"/>
    <property type="match status" value="2"/>
</dbReference>
<comment type="caution">
    <text evidence="11">The sequence shown here is derived from an EMBL/GenBank/DDBJ whole genome shotgun (WGS) entry which is preliminary data.</text>
</comment>
<accession>A0A0F0IDT4</accession>
<feature type="transmembrane region" description="Helical" evidence="8">
    <location>
        <begin position="816"/>
        <end position="836"/>
    </location>
</feature>
<dbReference type="FunFam" id="1.20.1560.10:FF:000055">
    <property type="entry name" value="ABC multidrug transporter (Eurofung)"/>
    <property type="match status" value="1"/>
</dbReference>
<evidence type="ECO:0000256" key="2">
    <source>
        <dbReference type="ARBA" id="ARBA00022448"/>
    </source>
</evidence>